<protein>
    <submittedName>
        <fullName evidence="9">SusC/RagA family TonB-linked outer membrane protein</fullName>
    </submittedName>
</protein>
<dbReference type="Pfam" id="PF07715">
    <property type="entry name" value="Plug"/>
    <property type="match status" value="1"/>
</dbReference>
<dbReference type="SUPFAM" id="SSF56935">
    <property type="entry name" value="Porins"/>
    <property type="match status" value="1"/>
</dbReference>
<organism evidence="9 10">
    <name type="scientific">Cloacibacterium normanense</name>
    <dbReference type="NCBI Taxonomy" id="237258"/>
    <lineage>
        <taxon>Bacteria</taxon>
        <taxon>Pseudomonadati</taxon>
        <taxon>Bacteroidota</taxon>
        <taxon>Flavobacteriia</taxon>
        <taxon>Flavobacteriales</taxon>
        <taxon>Weeksellaceae</taxon>
    </lineage>
</organism>
<evidence type="ECO:0000256" key="6">
    <source>
        <dbReference type="ARBA" id="ARBA00023237"/>
    </source>
</evidence>
<dbReference type="AlphaFoldDB" id="A0A2S7I734"/>
<dbReference type="Gene3D" id="2.170.130.10">
    <property type="entry name" value="TonB-dependent receptor, plug domain"/>
    <property type="match status" value="1"/>
</dbReference>
<reference evidence="9 10" key="1">
    <citation type="submission" date="2018-02" db="EMBL/GenBank/DDBJ databases">
        <title>Draft genome sequence of bacterial isolates from marine environment.</title>
        <authorList>
            <person name="Singh S.K."/>
            <person name="Hill R."/>
            <person name="Major S."/>
            <person name="Cai H."/>
            <person name="Li Y."/>
        </authorList>
    </citation>
    <scope>NUCLEOTIDE SEQUENCE [LARGE SCALE GENOMIC DNA]</scope>
    <source>
        <strain evidence="9 10">IMET F</strain>
    </source>
</reference>
<evidence type="ECO:0000259" key="8">
    <source>
        <dbReference type="Pfam" id="PF07715"/>
    </source>
</evidence>
<dbReference type="InterPro" id="IPR023997">
    <property type="entry name" value="TonB-dep_OMP_SusC/RagA_CS"/>
</dbReference>
<evidence type="ECO:0000256" key="1">
    <source>
        <dbReference type="ARBA" id="ARBA00004571"/>
    </source>
</evidence>
<evidence type="ECO:0000256" key="2">
    <source>
        <dbReference type="ARBA" id="ARBA00022448"/>
    </source>
</evidence>
<keyword evidence="2 7" id="KW-0813">Transport</keyword>
<feature type="domain" description="TonB-dependent receptor plug" evidence="8">
    <location>
        <begin position="54"/>
        <end position="158"/>
    </location>
</feature>
<evidence type="ECO:0000256" key="5">
    <source>
        <dbReference type="ARBA" id="ARBA00023136"/>
    </source>
</evidence>
<dbReference type="Gene3D" id="2.40.170.20">
    <property type="entry name" value="TonB-dependent receptor, beta-barrel domain"/>
    <property type="match status" value="1"/>
</dbReference>
<dbReference type="InterPro" id="IPR039426">
    <property type="entry name" value="TonB-dep_rcpt-like"/>
</dbReference>
<comment type="subcellular location">
    <subcellularLocation>
        <location evidence="1 7">Cell outer membrane</location>
        <topology evidence="1 7">Multi-pass membrane protein</topology>
    </subcellularLocation>
</comment>
<evidence type="ECO:0000313" key="9">
    <source>
        <dbReference type="EMBL" id="PPZ92382.1"/>
    </source>
</evidence>
<gene>
    <name evidence="9" type="ORF">C3729_05300</name>
</gene>
<evidence type="ECO:0000256" key="4">
    <source>
        <dbReference type="ARBA" id="ARBA00022692"/>
    </source>
</evidence>
<keyword evidence="4 7" id="KW-0812">Transmembrane</keyword>
<evidence type="ECO:0000256" key="3">
    <source>
        <dbReference type="ARBA" id="ARBA00022452"/>
    </source>
</evidence>
<dbReference type="Proteomes" id="UP000238565">
    <property type="component" value="Unassembled WGS sequence"/>
</dbReference>
<dbReference type="EMBL" id="PTPZ01000002">
    <property type="protein sequence ID" value="PPZ92382.1"/>
    <property type="molecule type" value="Genomic_DNA"/>
</dbReference>
<sequence>MNVKLKVLTVGALFFIGGQTVMAQKKKDSLGEKKIDEVVILGYNKSSTKPKDVSANTTITADVLDSRPNVSFLNSIQGSAPGVTIASNSGSPGSARIDVIIRGISSINASTEPLVVIDGVPTNANQFRNLNPEDIESVSILRDAAATSIYGNRGANGVLVVKTKQAKFGSGFRFTYSGTTGVSFMPDNRYNIADARELLTIQKRRNVLLGRTLTDAQIADYPIDTNWKDVFFNADLTQQHNLTISSGGENLSNYTSLGYFQQGGLVPNTNFQRFTLRNNINAKSSNNKLTFNAQVGLAFSKRNQLNQETNSGINGNTVQNPLLGSLMALPYLEANRFKNPGDLFNTIGTNSGGVGNFVYILEDVLKTGHIPNRIFDTNIFTSTTTTYKITDDLSLTNRSGMDFKNTDQWNARAPWSYLAQVVAASNSTQYGGFETISNSKEFNFNSVTSANYSKTFGDHQIDLGAYLEYTKVHYLFSSRTQNGLNPLNWALGAGTGYVPYNAADPNKYVPSVSAQKVNAGALAFFGTLDYDYKSKYGFGAVLRRDASYRFAENNKWATFWSVAGRWNIDKENFMEGSVFNLLKLRASYGTQGNANVVAPAAGSNAMLLGTQIVRDLNTVNNGYDNNVGYAVSSIGNLSLQWEEVTQANIGLDFKVFSNKLEGNVDVYRKQTDKLYNDIKSSAITSFYDYRGNLGGLKNEGVEVALRYNIANTKDLRFSLFVNGAYNKNTLTDLAVPVLTGSLINEVGGTLNQWNLVRYVGVNPANGNEQFLDANGNLTENPVDADRVKTGKNYFPKYTGGFGLNSEYKGFFLDAIFAFQADLWRIDNQMIWAYNPSYMASGFNVSADLLNAWTPTNTITDIPSLTAPLRSSTSDRFLYDASFLRFKTLSFGYSVPKELLKGNFVKSLKVYVQGENLAVWTKWKGFDPEGLGTFPLSVYPNPRTVSIGTNIEF</sequence>
<dbReference type="InterPro" id="IPR036942">
    <property type="entry name" value="Beta-barrel_TonB_sf"/>
</dbReference>
<dbReference type="NCBIfam" id="TIGR04057">
    <property type="entry name" value="SusC_RagA_signa"/>
    <property type="match status" value="1"/>
</dbReference>
<dbReference type="PROSITE" id="PS52016">
    <property type="entry name" value="TONB_DEPENDENT_REC_3"/>
    <property type="match status" value="1"/>
</dbReference>
<comment type="caution">
    <text evidence="9">The sequence shown here is derived from an EMBL/GenBank/DDBJ whole genome shotgun (WGS) entry which is preliminary data.</text>
</comment>
<keyword evidence="6 7" id="KW-0998">Cell outer membrane</keyword>
<name>A0A2S7I734_9FLAO</name>
<keyword evidence="5 7" id="KW-0472">Membrane</keyword>
<dbReference type="NCBIfam" id="TIGR04056">
    <property type="entry name" value="OMP_RagA_SusC"/>
    <property type="match status" value="1"/>
</dbReference>
<accession>A0A2S7I734</accession>
<dbReference type="InterPro" id="IPR023996">
    <property type="entry name" value="TonB-dep_OMP_SusC/RagA"/>
</dbReference>
<dbReference type="InterPro" id="IPR012910">
    <property type="entry name" value="Plug_dom"/>
</dbReference>
<dbReference type="GO" id="GO:0009279">
    <property type="term" value="C:cell outer membrane"/>
    <property type="evidence" value="ECO:0007669"/>
    <property type="project" value="UniProtKB-SubCell"/>
</dbReference>
<evidence type="ECO:0000313" key="10">
    <source>
        <dbReference type="Proteomes" id="UP000238565"/>
    </source>
</evidence>
<dbReference type="InterPro" id="IPR037066">
    <property type="entry name" value="Plug_dom_sf"/>
</dbReference>
<comment type="similarity">
    <text evidence="7">Belongs to the TonB-dependent receptor family.</text>
</comment>
<keyword evidence="3 7" id="KW-1134">Transmembrane beta strand</keyword>
<dbReference type="RefSeq" id="WP_104793189.1">
    <property type="nucleotide sequence ID" value="NZ_PTPZ01000002.1"/>
</dbReference>
<evidence type="ECO:0000256" key="7">
    <source>
        <dbReference type="PROSITE-ProRule" id="PRU01360"/>
    </source>
</evidence>
<proteinExistence type="inferred from homology"/>